<accession>A0A2T0K7N0</accession>
<evidence type="ECO:0000313" key="2">
    <source>
        <dbReference type="EMBL" id="PRX19030.1"/>
    </source>
</evidence>
<comment type="caution">
    <text evidence="2">The sequence shown here is derived from an EMBL/GenBank/DDBJ whole genome shotgun (WGS) entry which is preliminary data.</text>
</comment>
<dbReference type="Proteomes" id="UP000239415">
    <property type="component" value="Unassembled WGS sequence"/>
</dbReference>
<name>A0A2T0K7N0_9ACTN</name>
<keyword evidence="1" id="KW-0732">Signal</keyword>
<dbReference type="OrthoDB" id="4350224at2"/>
<sequence length="245" mass="25531">MTTRSRTAALTLTVLLLTACRPADPAPAGPTPPAPSGNGIETLGAAEILSRTRAAFASAGSYRFDGCRGTEGPRACAEYQATGDDFIGRLRALDGTAEILAVDGRHYMRPDEKMWDQLLESVTAEQKSNMLERAGDNWIETQAGGDSFGARFDRADLVADLDAIEEVTMGAQTEVDGRPAFTLGTADGSLIVATTGEPYPLRWGLDASSVTLSGFGATFPPVQAPPADQVVSLADVIAAVDGPGA</sequence>
<dbReference type="RefSeq" id="WP_106323002.1">
    <property type="nucleotide sequence ID" value="NZ_BOMO01000091.1"/>
</dbReference>
<dbReference type="Gene3D" id="2.50.20.20">
    <property type="match status" value="1"/>
</dbReference>
<dbReference type="AlphaFoldDB" id="A0A2T0K7N0"/>
<evidence type="ECO:0000256" key="1">
    <source>
        <dbReference type="SAM" id="SignalP"/>
    </source>
</evidence>
<protein>
    <recommendedName>
        <fullName evidence="4">Lipoprotein</fullName>
    </recommendedName>
</protein>
<dbReference type="PROSITE" id="PS51257">
    <property type="entry name" value="PROKAR_LIPOPROTEIN"/>
    <property type="match status" value="1"/>
</dbReference>
<feature type="signal peptide" evidence="1">
    <location>
        <begin position="1"/>
        <end position="25"/>
    </location>
</feature>
<gene>
    <name evidence="2" type="ORF">CLV67_111178</name>
</gene>
<keyword evidence="3" id="KW-1185">Reference proteome</keyword>
<feature type="chain" id="PRO_5015628239" description="Lipoprotein" evidence="1">
    <location>
        <begin position="26"/>
        <end position="245"/>
    </location>
</feature>
<organism evidence="2 3">
    <name type="scientific">Actinoplanes italicus</name>
    <dbReference type="NCBI Taxonomy" id="113567"/>
    <lineage>
        <taxon>Bacteria</taxon>
        <taxon>Bacillati</taxon>
        <taxon>Actinomycetota</taxon>
        <taxon>Actinomycetes</taxon>
        <taxon>Micromonosporales</taxon>
        <taxon>Micromonosporaceae</taxon>
        <taxon>Actinoplanes</taxon>
    </lineage>
</organism>
<evidence type="ECO:0008006" key="4">
    <source>
        <dbReference type="Google" id="ProtNLM"/>
    </source>
</evidence>
<dbReference type="EMBL" id="PVMZ01000011">
    <property type="protein sequence ID" value="PRX19030.1"/>
    <property type="molecule type" value="Genomic_DNA"/>
</dbReference>
<reference evidence="2 3" key="1">
    <citation type="submission" date="2018-03" db="EMBL/GenBank/DDBJ databases">
        <title>Genomic Encyclopedia of Archaeal and Bacterial Type Strains, Phase II (KMG-II): from individual species to whole genera.</title>
        <authorList>
            <person name="Goeker M."/>
        </authorList>
    </citation>
    <scope>NUCLEOTIDE SEQUENCE [LARGE SCALE GENOMIC DNA]</scope>
    <source>
        <strain evidence="2 3">DSM 43146</strain>
    </source>
</reference>
<evidence type="ECO:0000313" key="3">
    <source>
        <dbReference type="Proteomes" id="UP000239415"/>
    </source>
</evidence>
<proteinExistence type="predicted"/>